<keyword evidence="5" id="KW-1185">Reference proteome</keyword>
<evidence type="ECO:0000256" key="1">
    <source>
        <dbReference type="ARBA" id="ARBA00008182"/>
    </source>
</evidence>
<protein>
    <submittedName>
        <fullName evidence="4">Phycobilisome protein</fullName>
    </submittedName>
</protein>
<name>A0A926Z6B3_9CYAN</name>
<evidence type="ECO:0000313" key="4">
    <source>
        <dbReference type="EMBL" id="MBD2150528.1"/>
    </source>
</evidence>
<dbReference type="SUPFAM" id="SSF46458">
    <property type="entry name" value="Globin-like"/>
    <property type="match status" value="1"/>
</dbReference>
<organism evidence="4 5">
    <name type="scientific">Pseudanabaena cinerea FACHB-1277</name>
    <dbReference type="NCBI Taxonomy" id="2949581"/>
    <lineage>
        <taxon>Bacteria</taxon>
        <taxon>Bacillati</taxon>
        <taxon>Cyanobacteriota</taxon>
        <taxon>Cyanophyceae</taxon>
        <taxon>Pseudanabaenales</taxon>
        <taxon>Pseudanabaenaceae</taxon>
        <taxon>Pseudanabaena</taxon>
        <taxon>Pseudanabaena cinerea</taxon>
    </lineage>
</organism>
<gene>
    <name evidence="4" type="ORF">H6F44_10410</name>
</gene>
<comment type="similarity">
    <text evidence="1">Belongs to the phycobiliprotein family.</text>
</comment>
<dbReference type="RefSeq" id="WP_190350894.1">
    <property type="nucleotide sequence ID" value="NZ_JACJPY010000028.1"/>
</dbReference>
<accession>A0A926Z6B3</accession>
<dbReference type="AlphaFoldDB" id="A0A926Z6B3"/>
<dbReference type="Pfam" id="PF00502">
    <property type="entry name" value="Phycobilisome"/>
    <property type="match status" value="1"/>
</dbReference>
<reference evidence="4" key="2">
    <citation type="submission" date="2020-08" db="EMBL/GenBank/DDBJ databases">
        <authorList>
            <person name="Chen M."/>
            <person name="Teng W."/>
            <person name="Zhao L."/>
            <person name="Hu C."/>
            <person name="Zhou Y."/>
            <person name="Han B."/>
            <person name="Song L."/>
            <person name="Shu W."/>
        </authorList>
    </citation>
    <scope>NUCLEOTIDE SEQUENCE</scope>
    <source>
        <strain evidence="4">FACHB-1277</strain>
    </source>
</reference>
<reference evidence="4" key="1">
    <citation type="journal article" date="2015" name="ISME J.">
        <title>Draft Genome Sequence of Streptomyces incarnatus NRRL8089, which Produces the Nucleoside Antibiotic Sinefungin.</title>
        <authorList>
            <person name="Oshima K."/>
            <person name="Hattori M."/>
            <person name="Shimizu H."/>
            <person name="Fukuda K."/>
            <person name="Nemoto M."/>
            <person name="Inagaki K."/>
            <person name="Tamura T."/>
        </authorList>
    </citation>
    <scope>NUCLEOTIDE SEQUENCE</scope>
    <source>
        <strain evidence="4">FACHB-1277</strain>
    </source>
</reference>
<keyword evidence="3" id="KW-0089">Bile pigment</keyword>
<sequence length="167" mass="19157">MLNEKVRDLIKKSNIVSFALWQNHYSDAVIQIFQAADSQKCYLSDADLQALQTIASIDGLAIAKYFPLVQSLRDRATEIVDLARSEVLQTFPQITEEGGGLYPTERANACWRDFWHFLRCITYGIAGQRTDYLSVEGLKHMNLLYQLTFPVKYEFEQEASPDKVRVN</sequence>
<dbReference type="InterPro" id="IPR012128">
    <property type="entry name" value="Phycobilisome_asu/bsu"/>
</dbReference>
<dbReference type="InterPro" id="IPR038719">
    <property type="entry name" value="Phycobilisome_asu/bsu_sf"/>
</dbReference>
<dbReference type="Gene3D" id="1.10.490.20">
    <property type="entry name" value="Phycocyanins"/>
    <property type="match status" value="1"/>
</dbReference>
<dbReference type="InterPro" id="IPR009050">
    <property type="entry name" value="Globin-like_sf"/>
</dbReference>
<proteinExistence type="inferred from homology"/>
<evidence type="ECO:0000256" key="2">
    <source>
        <dbReference type="ARBA" id="ARBA00022991"/>
    </source>
</evidence>
<dbReference type="GO" id="GO:0015979">
    <property type="term" value="P:photosynthesis"/>
    <property type="evidence" value="ECO:0007669"/>
    <property type="project" value="InterPro"/>
</dbReference>
<keyword evidence="2" id="KW-0157">Chromophore</keyword>
<comment type="caution">
    <text evidence="4">The sequence shown here is derived from an EMBL/GenBank/DDBJ whole genome shotgun (WGS) entry which is preliminary data.</text>
</comment>
<dbReference type="EMBL" id="JACJPY010000028">
    <property type="protein sequence ID" value="MBD2150528.1"/>
    <property type="molecule type" value="Genomic_DNA"/>
</dbReference>
<dbReference type="GO" id="GO:0030089">
    <property type="term" value="C:phycobilisome"/>
    <property type="evidence" value="ECO:0007669"/>
    <property type="project" value="InterPro"/>
</dbReference>
<evidence type="ECO:0000256" key="3">
    <source>
        <dbReference type="ARBA" id="ARBA00023307"/>
    </source>
</evidence>
<evidence type="ECO:0000313" key="5">
    <source>
        <dbReference type="Proteomes" id="UP000631421"/>
    </source>
</evidence>
<dbReference type="Proteomes" id="UP000631421">
    <property type="component" value="Unassembled WGS sequence"/>
</dbReference>